<dbReference type="InterPro" id="IPR020806">
    <property type="entry name" value="PKS_PP-bd"/>
</dbReference>
<sequence length="80" mass="8736">MDTIEALKQLIHSQFDIEPAGIDPDAPFAQYNLDSLTVAELMFAVEDQFHVQVPDTAMSTITSLRGLASMLDELRAAKAA</sequence>
<dbReference type="AlphaFoldDB" id="A0A934TWN4"/>
<evidence type="ECO:0000313" key="4">
    <source>
        <dbReference type="EMBL" id="MBK6008715.1"/>
    </source>
</evidence>
<evidence type="ECO:0000256" key="1">
    <source>
        <dbReference type="ARBA" id="ARBA00022450"/>
    </source>
</evidence>
<evidence type="ECO:0000259" key="3">
    <source>
        <dbReference type="PROSITE" id="PS50075"/>
    </source>
</evidence>
<dbReference type="SMART" id="SM00823">
    <property type="entry name" value="PKS_PP"/>
    <property type="match status" value="1"/>
</dbReference>
<accession>A0A934TWN4</accession>
<reference evidence="4" key="2">
    <citation type="submission" date="2021-01" db="EMBL/GenBank/DDBJ databases">
        <authorList>
            <person name="Kang M."/>
        </authorList>
    </citation>
    <scope>NUCLEOTIDE SEQUENCE</scope>
    <source>
        <strain evidence="4">KACC 17527</strain>
    </source>
</reference>
<evidence type="ECO:0000256" key="2">
    <source>
        <dbReference type="ARBA" id="ARBA00022553"/>
    </source>
</evidence>
<dbReference type="GO" id="GO:0031177">
    <property type="term" value="F:phosphopantetheine binding"/>
    <property type="evidence" value="ECO:0007669"/>
    <property type="project" value="InterPro"/>
</dbReference>
<dbReference type="Pfam" id="PF00550">
    <property type="entry name" value="PP-binding"/>
    <property type="match status" value="1"/>
</dbReference>
<dbReference type="RefSeq" id="WP_201176493.1">
    <property type="nucleotide sequence ID" value="NZ_JAEPWM010000011.1"/>
</dbReference>
<reference evidence="4" key="1">
    <citation type="journal article" date="2012" name="J. Microbiol. Biotechnol.">
        <title>Ramlibacter ginsenosidimutans sp. nov., with ginsenoside-converting activity.</title>
        <authorList>
            <person name="Wang L."/>
            <person name="An D.S."/>
            <person name="Kim S.G."/>
            <person name="Jin F.X."/>
            <person name="Kim S.C."/>
            <person name="Lee S.T."/>
            <person name="Im W.T."/>
        </authorList>
    </citation>
    <scope>NUCLEOTIDE SEQUENCE</scope>
    <source>
        <strain evidence="4">KACC 17527</strain>
    </source>
</reference>
<dbReference type="SUPFAM" id="SSF47336">
    <property type="entry name" value="ACP-like"/>
    <property type="match status" value="1"/>
</dbReference>
<gene>
    <name evidence="4" type="ORF">JJB11_21660</name>
</gene>
<proteinExistence type="predicted"/>
<protein>
    <submittedName>
        <fullName evidence="4">Acyl carrier protein</fullName>
    </submittedName>
</protein>
<dbReference type="PROSITE" id="PS50075">
    <property type="entry name" value="CARRIER"/>
    <property type="match status" value="1"/>
</dbReference>
<dbReference type="InterPro" id="IPR036736">
    <property type="entry name" value="ACP-like_sf"/>
</dbReference>
<dbReference type="InterPro" id="IPR009081">
    <property type="entry name" value="PP-bd_ACP"/>
</dbReference>
<keyword evidence="1" id="KW-0596">Phosphopantetheine</keyword>
<dbReference type="Proteomes" id="UP000630528">
    <property type="component" value="Unassembled WGS sequence"/>
</dbReference>
<organism evidence="4 5">
    <name type="scientific">Ramlibacter ginsenosidimutans</name>
    <dbReference type="NCBI Taxonomy" id="502333"/>
    <lineage>
        <taxon>Bacteria</taxon>
        <taxon>Pseudomonadati</taxon>
        <taxon>Pseudomonadota</taxon>
        <taxon>Betaproteobacteria</taxon>
        <taxon>Burkholderiales</taxon>
        <taxon>Comamonadaceae</taxon>
        <taxon>Ramlibacter</taxon>
    </lineage>
</organism>
<dbReference type="EMBL" id="JAEPWM010000011">
    <property type="protein sequence ID" value="MBK6008715.1"/>
    <property type="molecule type" value="Genomic_DNA"/>
</dbReference>
<keyword evidence="5" id="KW-1185">Reference proteome</keyword>
<dbReference type="Gene3D" id="1.10.1200.10">
    <property type="entry name" value="ACP-like"/>
    <property type="match status" value="1"/>
</dbReference>
<keyword evidence="2" id="KW-0597">Phosphoprotein</keyword>
<feature type="domain" description="Carrier" evidence="3">
    <location>
        <begin position="1"/>
        <end position="75"/>
    </location>
</feature>
<evidence type="ECO:0000313" key="5">
    <source>
        <dbReference type="Proteomes" id="UP000630528"/>
    </source>
</evidence>
<name>A0A934TWN4_9BURK</name>
<comment type="caution">
    <text evidence="4">The sequence shown here is derived from an EMBL/GenBank/DDBJ whole genome shotgun (WGS) entry which is preliminary data.</text>
</comment>